<evidence type="ECO:0000313" key="3">
    <source>
        <dbReference type="EMBL" id="ORZ07440.1"/>
    </source>
</evidence>
<feature type="compositionally biased region" description="Basic residues" evidence="1">
    <location>
        <begin position="287"/>
        <end position="302"/>
    </location>
</feature>
<name>A0A1X2I1L8_9FUNG</name>
<evidence type="ECO:0000313" key="4">
    <source>
        <dbReference type="Proteomes" id="UP000193560"/>
    </source>
</evidence>
<dbReference type="EMBL" id="MCGE01000035">
    <property type="protein sequence ID" value="ORZ07440.1"/>
    <property type="molecule type" value="Genomic_DNA"/>
</dbReference>
<evidence type="ECO:0000256" key="1">
    <source>
        <dbReference type="SAM" id="MobiDB-lite"/>
    </source>
</evidence>
<feature type="region of interest" description="Disordered" evidence="1">
    <location>
        <begin position="239"/>
        <end position="258"/>
    </location>
</feature>
<sequence>MTIDEQVEQSFKELSQEQQRPFHIVLVDINKAANGRIHCVELPLTDDVKFVALSYRWGELQEKMVDTDVGYTATVTSFRLEDFCQMCRVMTLESDLRSIDYVWVDAICVDQTNYEKRKATIHQMTNIYEHATFVVAVPDLHLQYLKNTSTIYRKTIQRAAPFRKDIYYLLHKKMDALMALEDERLDFYGVPKDPALRRLLTKYTNYFTEGFTTFREHHYDYNPEEILDHIYESTQVAHNNNSDINDAHPSPFDKATSEKDDGILGEIQRLHNCNKATCPFVSFIHGGRHGKPSSNSKKHSKKGTHEETTVRSGRNREWKQQIYDRGQIIQQTMSFLSDLVTDWSSRAWVISEFNIAKKKKNALKYWFVQLIPGSIKEMHHMFVEDDNDNTFTFFDFDFNDPSHADFQNAITSPRSWKISASDPVYLKFHQTMVRQLNEQTFLEMILKSKASRAEDRYYAVLPLSQKYKHRLTSKEFVVVKGEIHTLLSVKLKLYEWMDTKDKLTLVFLSCYRKERDLTLILPTFATPTIYWPSSSDCFSTEEEDANQSLAFNFDLTDDTTITLHYVDDLYSLHLKPLEYYTTLCRRLQLNGEDRLDVIAIPHLALGASSSDSSQPTTTSVFWIQLIGNVDKNKWVFDKCTLACSPTDSSDWVHHYSRDDTSNAGFNIY</sequence>
<dbReference type="Pfam" id="PF06985">
    <property type="entry name" value="HET"/>
    <property type="match status" value="1"/>
</dbReference>
<comment type="caution">
    <text evidence="3">The sequence shown here is derived from an EMBL/GenBank/DDBJ whole genome shotgun (WGS) entry which is preliminary data.</text>
</comment>
<dbReference type="OrthoDB" id="2157530at2759"/>
<dbReference type="PANTHER" id="PTHR24148:SF64">
    <property type="entry name" value="HETEROKARYON INCOMPATIBILITY DOMAIN-CONTAINING PROTEIN"/>
    <property type="match status" value="1"/>
</dbReference>
<organism evidence="3 4">
    <name type="scientific">Absidia repens</name>
    <dbReference type="NCBI Taxonomy" id="90262"/>
    <lineage>
        <taxon>Eukaryota</taxon>
        <taxon>Fungi</taxon>
        <taxon>Fungi incertae sedis</taxon>
        <taxon>Mucoromycota</taxon>
        <taxon>Mucoromycotina</taxon>
        <taxon>Mucoromycetes</taxon>
        <taxon>Mucorales</taxon>
        <taxon>Cunninghamellaceae</taxon>
        <taxon>Absidia</taxon>
    </lineage>
</organism>
<dbReference type="STRING" id="90262.A0A1X2I1L8"/>
<gene>
    <name evidence="3" type="ORF">BCR42DRAFT_426256</name>
</gene>
<feature type="region of interest" description="Disordered" evidence="1">
    <location>
        <begin position="287"/>
        <end position="315"/>
    </location>
</feature>
<feature type="compositionally biased region" description="Basic and acidic residues" evidence="1">
    <location>
        <begin position="303"/>
        <end position="315"/>
    </location>
</feature>
<feature type="domain" description="Heterokaryon incompatibility" evidence="2">
    <location>
        <begin position="50"/>
        <end position="137"/>
    </location>
</feature>
<dbReference type="PANTHER" id="PTHR24148">
    <property type="entry name" value="ANKYRIN REPEAT DOMAIN-CONTAINING PROTEIN 39 HOMOLOG-RELATED"/>
    <property type="match status" value="1"/>
</dbReference>
<dbReference type="AlphaFoldDB" id="A0A1X2I1L8"/>
<keyword evidence="4" id="KW-1185">Reference proteome</keyword>
<dbReference type="InterPro" id="IPR052895">
    <property type="entry name" value="HetReg/Transcr_Mod"/>
</dbReference>
<evidence type="ECO:0000259" key="2">
    <source>
        <dbReference type="Pfam" id="PF06985"/>
    </source>
</evidence>
<dbReference type="InterPro" id="IPR010730">
    <property type="entry name" value="HET"/>
</dbReference>
<protein>
    <recommendedName>
        <fullName evidence="2">Heterokaryon incompatibility domain-containing protein</fullName>
    </recommendedName>
</protein>
<dbReference type="Proteomes" id="UP000193560">
    <property type="component" value="Unassembled WGS sequence"/>
</dbReference>
<proteinExistence type="predicted"/>
<accession>A0A1X2I1L8</accession>
<reference evidence="3 4" key="1">
    <citation type="submission" date="2016-07" db="EMBL/GenBank/DDBJ databases">
        <title>Pervasive Adenine N6-methylation of Active Genes in Fungi.</title>
        <authorList>
            <consortium name="DOE Joint Genome Institute"/>
            <person name="Mondo S.J."/>
            <person name="Dannebaum R.O."/>
            <person name="Kuo R.C."/>
            <person name="Labutti K."/>
            <person name="Haridas S."/>
            <person name="Kuo A."/>
            <person name="Salamov A."/>
            <person name="Ahrendt S.R."/>
            <person name="Lipzen A."/>
            <person name="Sullivan W."/>
            <person name="Andreopoulos W.B."/>
            <person name="Clum A."/>
            <person name="Lindquist E."/>
            <person name="Daum C."/>
            <person name="Ramamoorthy G.K."/>
            <person name="Gryganskyi A."/>
            <person name="Culley D."/>
            <person name="Magnuson J.K."/>
            <person name="James T.Y."/>
            <person name="O'Malley M.A."/>
            <person name="Stajich J.E."/>
            <person name="Spatafora J.W."/>
            <person name="Visel A."/>
            <person name="Grigoriev I.V."/>
        </authorList>
    </citation>
    <scope>NUCLEOTIDE SEQUENCE [LARGE SCALE GENOMIC DNA]</scope>
    <source>
        <strain evidence="3 4">NRRL 1336</strain>
    </source>
</reference>